<dbReference type="InterPro" id="IPR004088">
    <property type="entry name" value="KH_dom_type_1"/>
</dbReference>
<evidence type="ECO:0000313" key="5">
    <source>
        <dbReference type="EMBL" id="CAD7703339.1"/>
    </source>
</evidence>
<dbReference type="PROSITE" id="PS50084">
    <property type="entry name" value="KH_TYPE_1"/>
    <property type="match status" value="3"/>
</dbReference>
<keyword evidence="2" id="KW-0694">RNA-binding</keyword>
<feature type="domain" description="K Homology" evidence="4">
    <location>
        <begin position="196"/>
        <end position="278"/>
    </location>
</feature>
<evidence type="ECO:0000256" key="3">
    <source>
        <dbReference type="SAM" id="MobiDB-lite"/>
    </source>
</evidence>
<reference evidence="5" key="1">
    <citation type="submission" date="2020-12" db="EMBL/GenBank/DDBJ databases">
        <authorList>
            <person name="Iha C."/>
        </authorList>
    </citation>
    <scope>NUCLEOTIDE SEQUENCE</scope>
</reference>
<accession>A0A8S1J865</accession>
<dbReference type="Pfam" id="PF00013">
    <property type="entry name" value="KH_1"/>
    <property type="match status" value="3"/>
</dbReference>
<dbReference type="InterPro" id="IPR004087">
    <property type="entry name" value="KH_dom"/>
</dbReference>
<dbReference type="Gene3D" id="3.30.1370.10">
    <property type="entry name" value="K Homology domain, type 1"/>
    <property type="match status" value="3"/>
</dbReference>
<keyword evidence="6" id="KW-1185">Reference proteome</keyword>
<feature type="compositionally biased region" description="Gly residues" evidence="3">
    <location>
        <begin position="156"/>
        <end position="168"/>
    </location>
</feature>
<gene>
    <name evidence="5" type="ORF">OSTQU699_LOCUS8696</name>
</gene>
<dbReference type="SUPFAM" id="SSF54791">
    <property type="entry name" value="Eukaryotic type KH-domain (KH-domain type I)"/>
    <property type="match status" value="3"/>
</dbReference>
<dbReference type="InterPro" id="IPR036612">
    <property type="entry name" value="KH_dom_type_1_sf"/>
</dbReference>
<feature type="domain" description="K Homology" evidence="4">
    <location>
        <begin position="66"/>
        <end position="139"/>
    </location>
</feature>
<feature type="compositionally biased region" description="Low complexity" evidence="3">
    <location>
        <begin position="179"/>
        <end position="188"/>
    </location>
</feature>
<dbReference type="EMBL" id="CAJHUC010002173">
    <property type="protein sequence ID" value="CAD7703339.1"/>
    <property type="molecule type" value="Genomic_DNA"/>
</dbReference>
<name>A0A8S1J865_9CHLO</name>
<dbReference type="AlphaFoldDB" id="A0A8S1J865"/>
<sequence length="432" mass="43519">MSLSHPQGPPPLGAGFGPGPARTLSAGHAADELCLVGSPVGGCREGGMAALDMRPSGAAQPGCDSVKIAIKFLLSNVAAGVVIGKAGSIITELQEHSGSRIQLSRNNVFYPGTVERVLLLTGSVKNVLVALYLILVKLTGRASGNSAGSPVKAGSPTGGAENGDGSPGGEPQQPRGESESSGGSPASGKDGDGQDSPTQLKIVMPAAVCGAIIGRGGETIRSFAEDSGASISVSPQERGGGRLGDPRPPGPAPDRIVTVTGGVSQILRAVALIVTTVAEDPNYVNNVGLSVNYAPLRAGAPPPPGAFPPPRDAGMLNGGAGFPFPIRTGFAPGMPPQEPPGAFQGPIGSPGLSEVKLAVPDEHVGAIIGKGGEILAQLQALVGVKVTISGRGEFTPGTRDRNVCISGPRDAVQIAQLLVTQKLNERLHQLQR</sequence>
<dbReference type="GO" id="GO:0003723">
    <property type="term" value="F:RNA binding"/>
    <property type="evidence" value="ECO:0007669"/>
    <property type="project" value="UniProtKB-UniRule"/>
</dbReference>
<evidence type="ECO:0000259" key="4">
    <source>
        <dbReference type="SMART" id="SM00322"/>
    </source>
</evidence>
<evidence type="ECO:0000313" key="6">
    <source>
        <dbReference type="Proteomes" id="UP000708148"/>
    </source>
</evidence>
<dbReference type="OrthoDB" id="441329at2759"/>
<dbReference type="Proteomes" id="UP000708148">
    <property type="component" value="Unassembled WGS sequence"/>
</dbReference>
<feature type="region of interest" description="Disordered" evidence="3">
    <location>
        <begin position="1"/>
        <end position="20"/>
    </location>
</feature>
<proteinExistence type="predicted"/>
<dbReference type="SMART" id="SM00322">
    <property type="entry name" value="KH"/>
    <property type="match status" value="3"/>
</dbReference>
<feature type="region of interest" description="Disordered" evidence="3">
    <location>
        <begin position="143"/>
        <end position="198"/>
    </location>
</feature>
<comment type="caution">
    <text evidence="5">The sequence shown here is derived from an EMBL/GenBank/DDBJ whole genome shotgun (WGS) entry which is preliminary data.</text>
</comment>
<feature type="region of interest" description="Disordered" evidence="3">
    <location>
        <begin position="226"/>
        <end position="253"/>
    </location>
</feature>
<protein>
    <recommendedName>
        <fullName evidence="4">K Homology domain-containing protein</fullName>
    </recommendedName>
</protein>
<feature type="domain" description="K Homology" evidence="4">
    <location>
        <begin position="351"/>
        <end position="424"/>
    </location>
</feature>
<evidence type="ECO:0000256" key="1">
    <source>
        <dbReference type="ARBA" id="ARBA00022737"/>
    </source>
</evidence>
<keyword evidence="1" id="KW-0677">Repeat</keyword>
<dbReference type="PANTHER" id="PTHR10288">
    <property type="entry name" value="KH DOMAIN CONTAINING RNA BINDING PROTEIN"/>
    <property type="match status" value="1"/>
</dbReference>
<evidence type="ECO:0000256" key="2">
    <source>
        <dbReference type="PROSITE-ProRule" id="PRU00117"/>
    </source>
</evidence>
<organism evidence="5 6">
    <name type="scientific">Ostreobium quekettii</name>
    <dbReference type="NCBI Taxonomy" id="121088"/>
    <lineage>
        <taxon>Eukaryota</taxon>
        <taxon>Viridiplantae</taxon>
        <taxon>Chlorophyta</taxon>
        <taxon>core chlorophytes</taxon>
        <taxon>Ulvophyceae</taxon>
        <taxon>TCBD clade</taxon>
        <taxon>Bryopsidales</taxon>
        <taxon>Ostreobineae</taxon>
        <taxon>Ostreobiaceae</taxon>
        <taxon>Ostreobium</taxon>
    </lineage>
</organism>